<feature type="transmembrane region" description="Helical" evidence="8">
    <location>
        <begin position="351"/>
        <end position="372"/>
    </location>
</feature>
<sequence>MKFSIVLLLPFFGLASLSLAQFVTFTPSGSDFSDIEYKVNIPTSTADSGSGPIYISMQCPSDSVEWCGLGQGSQMSGANIFIMYAASSSNITISPRLGTGHTMPMFNSDAQITVLEGSGISNGIMTGNFRCDSCSSWSGGSMDLTSSSSDWIYAVKNGDAITSTDQSESISEHDGHGSATLDLTEATGGSSSNPFISSSSTSNSSSTSTSSSTSPSSISSTSSSGGVTSQSSSSTSTTQLKTAHAAVMTLAFLVFFPLGATLAWIPIPFLSNKIIYLHAPIQIISLLLVISGLGLGIKLAKNINDIDGYHQIIGYVVVASMVLIQPVFGILQHSYFKKHGGSSLWGISHRWFGRILLVLGIINGGLGAGLLAGDTMWLIRIYEIVPPIWFVLYVVGLVVVGTKQRKNKGQKVSSLTGEREKSPNSRLVENGV</sequence>
<evidence type="ECO:0000256" key="4">
    <source>
        <dbReference type="ARBA" id="ARBA00022982"/>
    </source>
</evidence>
<dbReference type="Gene3D" id="2.60.40.1210">
    <property type="entry name" value="Cellobiose dehydrogenase, cytochrome domain"/>
    <property type="match status" value="1"/>
</dbReference>
<feature type="region of interest" description="Disordered" evidence="7">
    <location>
        <begin position="164"/>
        <end position="234"/>
    </location>
</feature>
<dbReference type="AlphaFoldDB" id="A0A0G2E3B7"/>
<feature type="transmembrane region" description="Helical" evidence="8">
    <location>
        <begin position="384"/>
        <end position="402"/>
    </location>
</feature>
<dbReference type="CDD" id="cd09630">
    <property type="entry name" value="CDH_like_cytochrome"/>
    <property type="match status" value="1"/>
</dbReference>
<dbReference type="CDD" id="cd08760">
    <property type="entry name" value="Cyt_b561_FRRS1_like"/>
    <property type="match status" value="1"/>
</dbReference>
<keyword evidence="9" id="KW-0732">Signal</keyword>
<dbReference type="SMART" id="SM00664">
    <property type="entry name" value="DoH"/>
    <property type="match status" value="1"/>
</dbReference>
<keyword evidence="6 8" id="KW-0472">Membrane</keyword>
<keyword evidence="5 8" id="KW-1133">Transmembrane helix</keyword>
<keyword evidence="2" id="KW-0813">Transport</keyword>
<evidence type="ECO:0000256" key="9">
    <source>
        <dbReference type="SAM" id="SignalP"/>
    </source>
</evidence>
<feature type="compositionally biased region" description="Low complexity" evidence="7">
    <location>
        <begin position="187"/>
        <end position="234"/>
    </location>
</feature>
<evidence type="ECO:0000256" key="2">
    <source>
        <dbReference type="ARBA" id="ARBA00022448"/>
    </source>
</evidence>
<keyword evidence="12" id="KW-1185">Reference proteome</keyword>
<dbReference type="SUPFAM" id="SSF49344">
    <property type="entry name" value="CBD9-like"/>
    <property type="match status" value="1"/>
</dbReference>
<evidence type="ECO:0000256" key="7">
    <source>
        <dbReference type="SAM" id="MobiDB-lite"/>
    </source>
</evidence>
<keyword evidence="4" id="KW-0249">Electron transport</keyword>
<evidence type="ECO:0000256" key="1">
    <source>
        <dbReference type="ARBA" id="ARBA00004370"/>
    </source>
</evidence>
<dbReference type="Pfam" id="PF16010">
    <property type="entry name" value="CDH-cyt"/>
    <property type="match status" value="1"/>
</dbReference>
<evidence type="ECO:0000256" key="6">
    <source>
        <dbReference type="ARBA" id="ARBA00023136"/>
    </source>
</evidence>
<evidence type="ECO:0000256" key="3">
    <source>
        <dbReference type="ARBA" id="ARBA00022692"/>
    </source>
</evidence>
<dbReference type="InterPro" id="IPR015920">
    <property type="entry name" value="Cellobiose_DH-like_cyt"/>
</dbReference>
<reference evidence="11 12" key="2">
    <citation type="submission" date="2015-05" db="EMBL/GenBank/DDBJ databases">
        <authorList>
            <person name="Morales-Cruz A."/>
            <person name="Amrine K.C."/>
            <person name="Cantu D."/>
        </authorList>
    </citation>
    <scope>NUCLEOTIDE SEQUENCE [LARGE SCALE GENOMIC DNA]</scope>
    <source>
        <strain evidence="11">UCRPC4</strain>
    </source>
</reference>
<feature type="transmembrane region" description="Helical" evidence="8">
    <location>
        <begin position="243"/>
        <end position="265"/>
    </location>
</feature>
<organism evidence="11 12">
    <name type="scientific">Phaeomoniella chlamydospora</name>
    <name type="common">Phaeoacremonium chlamydosporum</name>
    <dbReference type="NCBI Taxonomy" id="158046"/>
    <lineage>
        <taxon>Eukaryota</taxon>
        <taxon>Fungi</taxon>
        <taxon>Dikarya</taxon>
        <taxon>Ascomycota</taxon>
        <taxon>Pezizomycotina</taxon>
        <taxon>Eurotiomycetes</taxon>
        <taxon>Chaetothyriomycetidae</taxon>
        <taxon>Phaeomoniellales</taxon>
        <taxon>Phaeomoniellaceae</taxon>
        <taxon>Phaeomoniella</taxon>
    </lineage>
</organism>
<keyword evidence="3 8" id="KW-0812">Transmembrane</keyword>
<dbReference type="PANTHER" id="PTHR47797:SF1">
    <property type="entry name" value="CYTOCHROME B561 DOMAIN-CONTAINING PROTEIN-RELATED"/>
    <property type="match status" value="1"/>
</dbReference>
<protein>
    <submittedName>
        <fullName evidence="11">Putative lipase esterase family protein</fullName>
    </submittedName>
</protein>
<feature type="domain" description="Cytochrome b561" evidence="10">
    <location>
        <begin position="204"/>
        <end position="404"/>
    </location>
</feature>
<evidence type="ECO:0000313" key="11">
    <source>
        <dbReference type="EMBL" id="KKY17562.1"/>
    </source>
</evidence>
<dbReference type="PROSITE" id="PS50939">
    <property type="entry name" value="CYTOCHROME_B561"/>
    <property type="match status" value="1"/>
</dbReference>
<feature type="chain" id="PRO_5002543412" evidence="9">
    <location>
        <begin position="21"/>
        <end position="432"/>
    </location>
</feature>
<dbReference type="InterPro" id="IPR005018">
    <property type="entry name" value="DOMON_domain"/>
</dbReference>
<reference evidence="11 12" key="1">
    <citation type="submission" date="2015-05" db="EMBL/GenBank/DDBJ databases">
        <title>Distinctive expansion of gene families associated with plant cell wall degradation and secondary metabolism in the genomes of grapevine trunk pathogens.</title>
        <authorList>
            <person name="Lawrence D.P."/>
            <person name="Travadon R."/>
            <person name="Rolshausen P.E."/>
            <person name="Baumgartner K."/>
        </authorList>
    </citation>
    <scope>NUCLEOTIDE SEQUENCE [LARGE SCALE GENOMIC DNA]</scope>
    <source>
        <strain evidence="11">UCRPC4</strain>
    </source>
</reference>
<comment type="subcellular location">
    <subcellularLocation>
        <location evidence="1">Membrane</location>
    </subcellularLocation>
</comment>
<evidence type="ECO:0000313" key="12">
    <source>
        <dbReference type="Proteomes" id="UP000053317"/>
    </source>
</evidence>
<name>A0A0G2E3B7_PHACM</name>
<evidence type="ECO:0000259" key="10">
    <source>
        <dbReference type="PROSITE" id="PS50939"/>
    </source>
</evidence>
<evidence type="ECO:0000256" key="5">
    <source>
        <dbReference type="ARBA" id="ARBA00022989"/>
    </source>
</evidence>
<feature type="transmembrane region" description="Helical" evidence="8">
    <location>
        <begin position="277"/>
        <end position="300"/>
    </location>
</feature>
<dbReference type="Gene3D" id="1.20.120.1770">
    <property type="match status" value="1"/>
</dbReference>
<dbReference type="GO" id="GO:0016020">
    <property type="term" value="C:membrane"/>
    <property type="evidence" value="ECO:0007669"/>
    <property type="project" value="UniProtKB-SubCell"/>
</dbReference>
<feature type="region of interest" description="Disordered" evidence="7">
    <location>
        <begin position="410"/>
        <end position="432"/>
    </location>
</feature>
<dbReference type="OrthoDB" id="19261at2759"/>
<proteinExistence type="predicted"/>
<comment type="caution">
    <text evidence="11">The sequence shown here is derived from an EMBL/GenBank/DDBJ whole genome shotgun (WGS) entry which is preliminary data.</text>
</comment>
<feature type="transmembrane region" description="Helical" evidence="8">
    <location>
        <begin position="312"/>
        <end position="331"/>
    </location>
</feature>
<dbReference type="PANTHER" id="PTHR47797">
    <property type="entry name" value="DEHYDROGENASE, PUTATIVE (AFU_ORTHOLOGUE AFUA_8G05805)-RELATED"/>
    <property type="match status" value="1"/>
</dbReference>
<feature type="signal peptide" evidence="9">
    <location>
        <begin position="1"/>
        <end position="20"/>
    </location>
</feature>
<dbReference type="EMBL" id="LCWF01000140">
    <property type="protein sequence ID" value="KKY17562.1"/>
    <property type="molecule type" value="Genomic_DNA"/>
</dbReference>
<dbReference type="SMART" id="SM00665">
    <property type="entry name" value="B561"/>
    <property type="match status" value="1"/>
</dbReference>
<dbReference type="Proteomes" id="UP000053317">
    <property type="component" value="Unassembled WGS sequence"/>
</dbReference>
<dbReference type="InterPro" id="IPR006593">
    <property type="entry name" value="Cyt_b561/ferric_Rdtase_TM"/>
</dbReference>
<evidence type="ECO:0000256" key="8">
    <source>
        <dbReference type="SAM" id="Phobius"/>
    </source>
</evidence>
<gene>
    <name evidence="11" type="ORF">UCRPC4_g05463</name>
</gene>
<accession>A0A0G2E3B7</accession>